<evidence type="ECO:0000256" key="3">
    <source>
        <dbReference type="ARBA" id="ARBA00023163"/>
    </source>
</evidence>
<dbReference type="Gene3D" id="1.10.10.10">
    <property type="entry name" value="Winged helix-like DNA-binding domain superfamily/Winged helix DNA-binding domain"/>
    <property type="match status" value="1"/>
</dbReference>
<dbReference type="EMBL" id="BARS01021661">
    <property type="protein sequence ID" value="GAG06168.1"/>
    <property type="molecule type" value="Genomic_DNA"/>
</dbReference>
<accession>X0V0W5</accession>
<evidence type="ECO:0000256" key="1">
    <source>
        <dbReference type="ARBA" id="ARBA00023015"/>
    </source>
</evidence>
<keyword evidence="2" id="KW-0731">Sigma factor</keyword>
<dbReference type="GO" id="GO:0006352">
    <property type="term" value="P:DNA-templated transcription initiation"/>
    <property type="evidence" value="ECO:0007669"/>
    <property type="project" value="InterPro"/>
</dbReference>
<reference evidence="5" key="1">
    <citation type="journal article" date="2014" name="Front. Microbiol.">
        <title>High frequency of phylogenetically diverse reductive dehalogenase-homologous genes in deep subseafloor sedimentary metagenomes.</title>
        <authorList>
            <person name="Kawai M."/>
            <person name="Futagami T."/>
            <person name="Toyoda A."/>
            <person name="Takaki Y."/>
            <person name="Nishi S."/>
            <person name="Hori S."/>
            <person name="Arai W."/>
            <person name="Tsubouchi T."/>
            <person name="Morono Y."/>
            <person name="Uchiyama I."/>
            <person name="Ito T."/>
            <person name="Fujiyama A."/>
            <person name="Inagaki F."/>
            <person name="Takami H."/>
        </authorList>
    </citation>
    <scope>NUCLEOTIDE SEQUENCE</scope>
    <source>
        <strain evidence="5">Expedition CK06-06</strain>
    </source>
</reference>
<dbReference type="GO" id="GO:0003677">
    <property type="term" value="F:DNA binding"/>
    <property type="evidence" value="ECO:0007669"/>
    <property type="project" value="InterPro"/>
</dbReference>
<dbReference type="NCBIfam" id="TIGR02937">
    <property type="entry name" value="sigma70-ECF"/>
    <property type="match status" value="1"/>
</dbReference>
<evidence type="ECO:0000259" key="4">
    <source>
        <dbReference type="Pfam" id="PF08281"/>
    </source>
</evidence>
<dbReference type="Pfam" id="PF08281">
    <property type="entry name" value="Sigma70_r4_2"/>
    <property type="match status" value="1"/>
</dbReference>
<proteinExistence type="predicted"/>
<gene>
    <name evidence="5" type="ORF">S01H1_34752</name>
</gene>
<organism evidence="5">
    <name type="scientific">marine sediment metagenome</name>
    <dbReference type="NCBI Taxonomy" id="412755"/>
    <lineage>
        <taxon>unclassified sequences</taxon>
        <taxon>metagenomes</taxon>
        <taxon>ecological metagenomes</taxon>
    </lineage>
</organism>
<feature type="domain" description="RNA polymerase sigma factor 70 region 4 type 2" evidence="4">
    <location>
        <begin position="2"/>
        <end position="54"/>
    </location>
</feature>
<dbReference type="CDD" id="cd06171">
    <property type="entry name" value="Sigma70_r4"/>
    <property type="match status" value="1"/>
</dbReference>
<keyword evidence="3" id="KW-0804">Transcription</keyword>
<dbReference type="GO" id="GO:0016987">
    <property type="term" value="F:sigma factor activity"/>
    <property type="evidence" value="ECO:0007669"/>
    <property type="project" value="UniProtKB-KW"/>
</dbReference>
<dbReference type="InterPro" id="IPR036388">
    <property type="entry name" value="WH-like_DNA-bd_sf"/>
</dbReference>
<sequence length="62" mass="7337">RFSIEEAIESLPDKYREVIILRHKEDKAYEEIASLLRVPVGTVKARIFRARELLKKKLKSVR</sequence>
<protein>
    <recommendedName>
        <fullName evidence="4">RNA polymerase sigma factor 70 region 4 type 2 domain-containing protein</fullName>
    </recommendedName>
</protein>
<dbReference type="AlphaFoldDB" id="X0V0W5"/>
<dbReference type="InterPro" id="IPR014284">
    <property type="entry name" value="RNA_pol_sigma-70_dom"/>
</dbReference>
<dbReference type="InterPro" id="IPR039425">
    <property type="entry name" value="RNA_pol_sigma-70-like"/>
</dbReference>
<dbReference type="PANTHER" id="PTHR43133">
    <property type="entry name" value="RNA POLYMERASE ECF-TYPE SIGMA FACTO"/>
    <property type="match status" value="1"/>
</dbReference>
<dbReference type="InterPro" id="IPR013324">
    <property type="entry name" value="RNA_pol_sigma_r3/r4-like"/>
</dbReference>
<feature type="non-terminal residue" evidence="5">
    <location>
        <position position="1"/>
    </location>
</feature>
<name>X0V0W5_9ZZZZ</name>
<dbReference type="SUPFAM" id="SSF88659">
    <property type="entry name" value="Sigma3 and sigma4 domains of RNA polymerase sigma factors"/>
    <property type="match status" value="1"/>
</dbReference>
<dbReference type="PANTHER" id="PTHR43133:SF51">
    <property type="entry name" value="RNA POLYMERASE SIGMA FACTOR"/>
    <property type="match status" value="1"/>
</dbReference>
<evidence type="ECO:0000256" key="2">
    <source>
        <dbReference type="ARBA" id="ARBA00023082"/>
    </source>
</evidence>
<evidence type="ECO:0000313" key="5">
    <source>
        <dbReference type="EMBL" id="GAG06168.1"/>
    </source>
</evidence>
<comment type="caution">
    <text evidence="5">The sequence shown here is derived from an EMBL/GenBank/DDBJ whole genome shotgun (WGS) entry which is preliminary data.</text>
</comment>
<keyword evidence="1" id="KW-0805">Transcription regulation</keyword>
<dbReference type="InterPro" id="IPR013249">
    <property type="entry name" value="RNA_pol_sigma70_r4_t2"/>
</dbReference>